<dbReference type="PRINTS" id="PR00906">
    <property type="entry name" value="SECA"/>
</dbReference>
<dbReference type="Pfam" id="PF07517">
    <property type="entry name" value="SecA_DEAD"/>
    <property type="match status" value="1"/>
</dbReference>
<dbReference type="InterPro" id="IPR027417">
    <property type="entry name" value="P-loop_NTPase"/>
</dbReference>
<dbReference type="SUPFAM" id="SSF81767">
    <property type="entry name" value="Pre-protein crosslinking domain of SecA"/>
    <property type="match status" value="1"/>
</dbReference>
<dbReference type="FunFam" id="3.90.1440.10:FF:000001">
    <property type="entry name" value="Preprotein translocase subunit SecA"/>
    <property type="match status" value="1"/>
</dbReference>
<evidence type="ECO:0000256" key="8">
    <source>
        <dbReference type="ARBA" id="ARBA00022741"/>
    </source>
</evidence>
<dbReference type="InterPro" id="IPR014018">
    <property type="entry name" value="SecA_motor_DEAD"/>
</dbReference>
<evidence type="ECO:0000256" key="1">
    <source>
        <dbReference type="ARBA" id="ARBA00001947"/>
    </source>
</evidence>
<dbReference type="GO" id="GO:0017038">
    <property type="term" value="P:protein import"/>
    <property type="evidence" value="ECO:0007669"/>
    <property type="project" value="InterPro"/>
</dbReference>
<dbReference type="GO" id="GO:0005524">
    <property type="term" value="F:ATP binding"/>
    <property type="evidence" value="ECO:0007669"/>
    <property type="project" value="UniProtKB-UniRule"/>
</dbReference>
<evidence type="ECO:0000256" key="4">
    <source>
        <dbReference type="ARBA" id="ARBA00022475"/>
    </source>
</evidence>
<dbReference type="NCBIfam" id="NF009538">
    <property type="entry name" value="PRK12904.1"/>
    <property type="match status" value="1"/>
</dbReference>
<dbReference type="NCBIfam" id="TIGR00963">
    <property type="entry name" value="secA"/>
    <property type="match status" value="1"/>
</dbReference>
<evidence type="ECO:0000259" key="19">
    <source>
        <dbReference type="PROSITE" id="PS51196"/>
    </source>
</evidence>
<keyword evidence="3 15" id="KW-0813">Transport</keyword>
<dbReference type="SUPFAM" id="SSF52540">
    <property type="entry name" value="P-loop containing nucleoside triphosphate hydrolases"/>
    <property type="match status" value="2"/>
</dbReference>
<dbReference type="PANTHER" id="PTHR30612">
    <property type="entry name" value="SECA INNER MEMBRANE COMPONENT OF SEC PROTEIN SECRETION SYSTEM"/>
    <property type="match status" value="1"/>
</dbReference>
<dbReference type="KEGG" id="pstg:E8M01_09100"/>
<dbReference type="CDD" id="cd18803">
    <property type="entry name" value="SF2_C_secA"/>
    <property type="match status" value="1"/>
</dbReference>
<dbReference type="HAMAP" id="MF_01382">
    <property type="entry name" value="SecA"/>
    <property type="match status" value="1"/>
</dbReference>
<evidence type="ECO:0000256" key="11">
    <source>
        <dbReference type="ARBA" id="ARBA00022927"/>
    </source>
</evidence>
<dbReference type="GO" id="GO:0006605">
    <property type="term" value="P:protein targeting"/>
    <property type="evidence" value="ECO:0007669"/>
    <property type="project" value="UniProtKB-UniRule"/>
</dbReference>
<dbReference type="InterPro" id="IPR014001">
    <property type="entry name" value="Helicase_ATP-bd"/>
</dbReference>
<dbReference type="GO" id="GO:0005829">
    <property type="term" value="C:cytosol"/>
    <property type="evidence" value="ECO:0007669"/>
    <property type="project" value="TreeGrafter"/>
</dbReference>
<keyword evidence="12 15" id="KW-1278">Translocase</keyword>
<feature type="domain" description="Helicase ATP-binding" evidence="18">
    <location>
        <begin position="89"/>
        <end position="247"/>
    </location>
</feature>
<evidence type="ECO:0000256" key="2">
    <source>
        <dbReference type="ARBA" id="ARBA00007650"/>
    </source>
</evidence>
<protein>
    <recommendedName>
        <fullName evidence="15 16">Protein translocase subunit SecA</fullName>
        <ecNumber evidence="15">7.4.2.8</ecNumber>
    </recommendedName>
</protein>
<evidence type="ECO:0000256" key="10">
    <source>
        <dbReference type="ARBA" id="ARBA00022840"/>
    </source>
</evidence>
<dbReference type="Gene3D" id="3.90.1440.10">
    <property type="entry name" value="SecA, preprotein cross-linking domain"/>
    <property type="match status" value="1"/>
</dbReference>
<comment type="function">
    <text evidence="15">Part of the Sec protein translocase complex. Interacts with the SecYEG preprotein conducting channel. Has a central role in coupling the hydrolysis of ATP to the transfer of proteins into and across the cell membrane, serving both as a receptor for the preprotein-SecB complex and as an ATP-driven molecular motor driving the stepwise translocation of polypeptide chains across the membrane.</text>
</comment>
<name>A0A4D7ASD2_9HYPH</name>
<comment type="similarity">
    <text evidence="2 15 16">Belongs to the SecA family.</text>
</comment>
<evidence type="ECO:0000256" key="9">
    <source>
        <dbReference type="ARBA" id="ARBA00022833"/>
    </source>
</evidence>
<evidence type="ECO:0000256" key="14">
    <source>
        <dbReference type="ARBA" id="ARBA00023136"/>
    </source>
</evidence>
<evidence type="ECO:0000256" key="5">
    <source>
        <dbReference type="ARBA" id="ARBA00022490"/>
    </source>
</evidence>
<dbReference type="InterPro" id="IPR036266">
    <property type="entry name" value="SecA_Wing/Scaffold_sf"/>
</dbReference>
<evidence type="ECO:0000256" key="17">
    <source>
        <dbReference type="SAM" id="MobiDB-lite"/>
    </source>
</evidence>
<evidence type="ECO:0000256" key="6">
    <source>
        <dbReference type="ARBA" id="ARBA00022519"/>
    </source>
</evidence>
<evidence type="ECO:0000256" key="3">
    <source>
        <dbReference type="ARBA" id="ARBA00022448"/>
    </source>
</evidence>
<evidence type="ECO:0000256" key="15">
    <source>
        <dbReference type="HAMAP-Rule" id="MF_01382"/>
    </source>
</evidence>
<dbReference type="FunFam" id="3.40.50.300:FF:001790">
    <property type="entry name" value="Protein translocase subunit SecA"/>
    <property type="match status" value="1"/>
</dbReference>
<proteinExistence type="inferred from homology"/>
<dbReference type="InterPro" id="IPR036670">
    <property type="entry name" value="SecA_X-link_sf"/>
</dbReference>
<dbReference type="CDD" id="cd17928">
    <property type="entry name" value="DEXDc_SecA"/>
    <property type="match status" value="1"/>
</dbReference>
<dbReference type="GO" id="GO:0005886">
    <property type="term" value="C:plasma membrane"/>
    <property type="evidence" value="ECO:0007669"/>
    <property type="project" value="UniProtKB-SubCell"/>
</dbReference>
<dbReference type="SMART" id="SM00957">
    <property type="entry name" value="SecA_DEAD"/>
    <property type="match status" value="1"/>
</dbReference>
<dbReference type="SUPFAM" id="SSF81886">
    <property type="entry name" value="Helical scaffold and wing domains of SecA"/>
    <property type="match status" value="1"/>
</dbReference>
<dbReference type="GO" id="GO:0046872">
    <property type="term" value="F:metal ion binding"/>
    <property type="evidence" value="ECO:0007669"/>
    <property type="project" value="UniProtKB-KW"/>
</dbReference>
<keyword evidence="14 15" id="KW-0472">Membrane</keyword>
<evidence type="ECO:0000256" key="12">
    <source>
        <dbReference type="ARBA" id="ARBA00022967"/>
    </source>
</evidence>
<dbReference type="GO" id="GO:0008564">
    <property type="term" value="F:protein-exporting ATPase activity"/>
    <property type="evidence" value="ECO:0007669"/>
    <property type="project" value="UniProtKB-EC"/>
</dbReference>
<keyword evidence="21" id="KW-1185">Reference proteome</keyword>
<dbReference type="FunFam" id="1.10.3060.10:FF:000003">
    <property type="entry name" value="Protein translocase subunit SecA"/>
    <property type="match status" value="1"/>
</dbReference>
<dbReference type="FunFam" id="3.40.50.300:FF:000334">
    <property type="entry name" value="Protein translocase subunit SecA"/>
    <property type="match status" value="1"/>
</dbReference>
<reference evidence="20 21" key="1">
    <citation type="submission" date="2019-04" db="EMBL/GenBank/DDBJ databases">
        <title>Phreatobacter aquaticus sp. nov.</title>
        <authorList>
            <person name="Choi A."/>
        </authorList>
    </citation>
    <scope>NUCLEOTIDE SEQUENCE [LARGE SCALE GENOMIC DNA]</scope>
    <source>
        <strain evidence="20 21">KCTC 52518</strain>
    </source>
</reference>
<dbReference type="PROSITE" id="PS01312">
    <property type="entry name" value="SECA"/>
    <property type="match status" value="1"/>
</dbReference>
<keyword evidence="11 15" id="KW-0653">Protein transport</keyword>
<dbReference type="InterPro" id="IPR011115">
    <property type="entry name" value="SecA_DEAD"/>
</dbReference>
<evidence type="ECO:0000313" key="20">
    <source>
        <dbReference type="EMBL" id="QCI64374.1"/>
    </source>
</evidence>
<keyword evidence="10 15" id="KW-0067">ATP-binding</keyword>
<dbReference type="EC" id="7.4.2.8" evidence="15"/>
<evidence type="ECO:0000256" key="7">
    <source>
        <dbReference type="ARBA" id="ARBA00022723"/>
    </source>
</evidence>
<gene>
    <name evidence="15 20" type="primary">secA</name>
    <name evidence="20" type="ORF">E8M01_09100</name>
</gene>
<keyword evidence="4 15" id="KW-1003">Cell membrane</keyword>
<dbReference type="Pfam" id="PF02810">
    <property type="entry name" value="SEC-C"/>
    <property type="match status" value="1"/>
</dbReference>
<dbReference type="RefSeq" id="WP_136959828.1">
    <property type="nucleotide sequence ID" value="NZ_CP039690.1"/>
</dbReference>
<feature type="domain" description="SecA family profile" evidence="19">
    <location>
        <begin position="3"/>
        <end position="636"/>
    </location>
</feature>
<feature type="binding site" evidence="15">
    <location>
        <position position="87"/>
    </location>
    <ligand>
        <name>ATP</name>
        <dbReference type="ChEBI" id="CHEBI:30616"/>
    </ligand>
</feature>
<dbReference type="InterPro" id="IPR011130">
    <property type="entry name" value="SecA_preprotein_X-link_dom"/>
</dbReference>
<dbReference type="PROSITE" id="PS51192">
    <property type="entry name" value="HELICASE_ATP_BIND_1"/>
    <property type="match status" value="1"/>
</dbReference>
<dbReference type="FunFam" id="3.40.50.300:FF:000246">
    <property type="entry name" value="Preprotein translocase subunit SecA"/>
    <property type="match status" value="1"/>
</dbReference>
<dbReference type="GO" id="GO:0043952">
    <property type="term" value="P:protein transport by the Sec complex"/>
    <property type="evidence" value="ECO:0007669"/>
    <property type="project" value="TreeGrafter"/>
</dbReference>
<dbReference type="PROSITE" id="PS51196">
    <property type="entry name" value="SECA_MOTOR_DEAD"/>
    <property type="match status" value="1"/>
</dbReference>
<comment type="subcellular location">
    <subcellularLocation>
        <location evidence="15">Cell membrane</location>
        <topology evidence="15">Peripheral membrane protein</topology>
        <orientation evidence="15">Cytoplasmic side</orientation>
    </subcellularLocation>
    <subcellularLocation>
        <location evidence="15">Cytoplasm</location>
    </subcellularLocation>
    <text evidence="15">Distribution is 50-50.</text>
</comment>
<dbReference type="GO" id="GO:0031522">
    <property type="term" value="C:cell envelope Sec protein transport complex"/>
    <property type="evidence" value="ECO:0007669"/>
    <property type="project" value="TreeGrafter"/>
</dbReference>
<organism evidence="20 21">
    <name type="scientific">Phreatobacter stygius</name>
    <dbReference type="NCBI Taxonomy" id="1940610"/>
    <lineage>
        <taxon>Bacteria</taxon>
        <taxon>Pseudomonadati</taxon>
        <taxon>Pseudomonadota</taxon>
        <taxon>Alphaproteobacteria</taxon>
        <taxon>Hyphomicrobiales</taxon>
        <taxon>Phreatobacteraceae</taxon>
        <taxon>Phreatobacter</taxon>
    </lineage>
</organism>
<keyword evidence="8 15" id="KW-0547">Nucleotide-binding</keyword>
<dbReference type="Gene3D" id="1.10.3060.10">
    <property type="entry name" value="Helical scaffold and wing domains of SecA"/>
    <property type="match status" value="1"/>
</dbReference>
<evidence type="ECO:0000256" key="16">
    <source>
        <dbReference type="RuleBase" id="RU003874"/>
    </source>
</evidence>
<evidence type="ECO:0000256" key="13">
    <source>
        <dbReference type="ARBA" id="ARBA00023010"/>
    </source>
</evidence>
<dbReference type="Pfam" id="PF21090">
    <property type="entry name" value="P-loop_SecA"/>
    <property type="match status" value="1"/>
</dbReference>
<keyword evidence="6" id="KW-0997">Cell inner membrane</keyword>
<dbReference type="Gene3D" id="3.10.450.50">
    <property type="match status" value="1"/>
</dbReference>
<dbReference type="Pfam" id="PF01043">
    <property type="entry name" value="SecA_PP_bind"/>
    <property type="match status" value="1"/>
</dbReference>
<dbReference type="Pfam" id="PF07516">
    <property type="entry name" value="SecA_SW"/>
    <property type="match status" value="1"/>
</dbReference>
<keyword evidence="9" id="KW-0862">Zinc</keyword>
<evidence type="ECO:0000313" key="21">
    <source>
        <dbReference type="Proteomes" id="UP000298781"/>
    </source>
</evidence>
<dbReference type="GO" id="GO:0065002">
    <property type="term" value="P:intracellular protein transmembrane transport"/>
    <property type="evidence" value="ECO:0007669"/>
    <property type="project" value="UniProtKB-UniRule"/>
</dbReference>
<dbReference type="PANTHER" id="PTHR30612:SF0">
    <property type="entry name" value="CHLOROPLAST PROTEIN-TRANSPORTING ATPASE"/>
    <property type="match status" value="1"/>
</dbReference>
<comment type="catalytic activity">
    <reaction evidence="15">
        <text>ATP + H2O + cellular proteinSide 1 = ADP + phosphate + cellular proteinSide 2.</text>
        <dbReference type="EC" id="7.4.2.8"/>
    </reaction>
</comment>
<keyword evidence="13 15" id="KW-0811">Translocation</keyword>
<dbReference type="InterPro" id="IPR011116">
    <property type="entry name" value="SecA_Wing/Scaffold"/>
</dbReference>
<dbReference type="EMBL" id="CP039690">
    <property type="protein sequence ID" value="QCI64374.1"/>
    <property type="molecule type" value="Genomic_DNA"/>
</dbReference>
<dbReference type="Gene3D" id="3.40.50.300">
    <property type="entry name" value="P-loop containing nucleotide triphosphate hydrolases"/>
    <property type="match status" value="2"/>
</dbReference>
<comment type="subunit">
    <text evidence="15">Monomer and homodimer. Part of the essential Sec protein translocation apparatus which comprises SecA, SecYEG and auxiliary proteins SecDF-YajC and YidC.</text>
</comment>
<dbReference type="InterPro" id="IPR000185">
    <property type="entry name" value="SecA"/>
</dbReference>
<dbReference type="InterPro" id="IPR020937">
    <property type="entry name" value="SecA_CS"/>
</dbReference>
<sequence>MFGPIFRKIFGNSSDRRVKGYRPQVDAINKLEPELEKLSDEALRARTDEFKAQLAAGKTVDDILVPAFATVREAAKRVLKQRHYDVQLIGGMVLHEGAIAEMKTGEGKTLVATLAVYLNALAGKGVHVVTVNDYLAKRDSEWMGRIYKFLGLTTGVIVHGLDDAQRHDAYACDITYGTNNEYGFDYLRDNMKYSVAEMVQRGHAYAIVDEVDSILIDEARTPLIISGPLDDRSDFYATIDKFIPLLAKEDYEIDEKQRTCALTETGNEKIEKLLAEAGILKGELYDVENVSTVHHVNQALKAHRLFQRDKDYIVRNGEVVIIDEFTGRMMPGRRYSEGLHQALEAKERVQVQPENQTLASITFQNYFRMYKKLAGMTGTASTEADEFMDIYKLEVVEIPTNRGLARIDEDDEVYKSVEEKFQSIITEVGLARAKGQPVLVGTTSIEKSETLAEMLKQHGFRQVDLDDPAAFAPLYDGDQGSAGEKVFAVLNARYHEQEAFIVSQAGVPGAITIATNMAGRGTDIQLGGNADMRIQVELAALEDGPDKDAKAEAIRQQVGQLKQRALDAGGLYIMGTERHESRRIDNQLRGRSGRQGDPGRSKFYLSLQDDLMRIFGSDRMEGMLTKLGLKEGEAIVHPWINRALEKAQQKVEARNFDLRKNVLKYDDVANDQRKVIFEQRIDLMSQEDLSEMVGDMRHGVIEDLVHQHIPPDAYAEQWDTAKLKDEVYRVLNLDLPVQDWAKEEGIADEEVIERIKTAADEMMASKAARFGPDILRQIEKAVVMQVLDHLWREHIVQLDHLRQVVGLRGYAQRDPLNEFKSEAFQLFESLMERLREMTTQQLALVELQEPPPMPDLPPMSAHHIDPMTGLDEFASMGAPSGGFQALAAGDAVAAIDRNPNDPSTWGKVGRNEACPCGSGKKFKHCHGQNM</sequence>
<comment type="cofactor">
    <cofactor evidence="1">
        <name>Zn(2+)</name>
        <dbReference type="ChEBI" id="CHEBI:29105"/>
    </cofactor>
</comment>
<keyword evidence="7" id="KW-0479">Metal-binding</keyword>
<dbReference type="InterPro" id="IPR044722">
    <property type="entry name" value="SecA_SF2_C"/>
</dbReference>
<feature type="binding site" evidence="15">
    <location>
        <position position="523"/>
    </location>
    <ligand>
        <name>ATP</name>
        <dbReference type="ChEBI" id="CHEBI:30616"/>
    </ligand>
</feature>
<feature type="region of interest" description="Disordered" evidence="17">
    <location>
        <begin position="582"/>
        <end position="601"/>
    </location>
</feature>
<evidence type="ECO:0000259" key="18">
    <source>
        <dbReference type="PROSITE" id="PS51192"/>
    </source>
</evidence>
<accession>A0A4D7ASD2</accession>
<feature type="binding site" evidence="15">
    <location>
        <begin position="105"/>
        <end position="109"/>
    </location>
    <ligand>
        <name>ATP</name>
        <dbReference type="ChEBI" id="CHEBI:30616"/>
    </ligand>
</feature>
<dbReference type="SMART" id="SM00958">
    <property type="entry name" value="SecA_PP_bind"/>
    <property type="match status" value="1"/>
</dbReference>
<keyword evidence="5 15" id="KW-0963">Cytoplasm</keyword>
<dbReference type="AlphaFoldDB" id="A0A4D7ASD2"/>
<dbReference type="OrthoDB" id="9805579at2"/>
<dbReference type="InterPro" id="IPR004027">
    <property type="entry name" value="SEC_C_motif"/>
</dbReference>
<dbReference type="Proteomes" id="UP000298781">
    <property type="component" value="Chromosome"/>
</dbReference>